<organism evidence="2 3">
    <name type="scientific">Mycoplana dimorpha</name>
    <dbReference type="NCBI Taxonomy" id="28320"/>
    <lineage>
        <taxon>Bacteria</taxon>
        <taxon>Pseudomonadati</taxon>
        <taxon>Pseudomonadota</taxon>
        <taxon>Alphaproteobacteria</taxon>
        <taxon>Hyphomicrobiales</taxon>
        <taxon>Rhizobiaceae</taxon>
        <taxon>Mycoplana</taxon>
    </lineage>
</organism>
<gene>
    <name evidence="2" type="ORF">C7449_101378</name>
</gene>
<keyword evidence="3" id="KW-1185">Reference proteome</keyword>
<reference evidence="2 3" key="1">
    <citation type="submission" date="2018-04" db="EMBL/GenBank/DDBJ databases">
        <title>Genomic Encyclopedia of Type Strains, Phase IV (KMG-IV): sequencing the most valuable type-strain genomes for metagenomic binning, comparative biology and taxonomic classification.</title>
        <authorList>
            <person name="Goeker M."/>
        </authorList>
    </citation>
    <scope>NUCLEOTIDE SEQUENCE [LARGE SCALE GENOMIC DNA]</scope>
    <source>
        <strain evidence="2 3">DSM 7138</strain>
    </source>
</reference>
<comment type="caution">
    <text evidence="2">The sequence shown here is derived from an EMBL/GenBank/DDBJ whole genome shotgun (WGS) entry which is preliminary data.</text>
</comment>
<name>A0A2T5BIA8_MYCDI</name>
<evidence type="ECO:0000256" key="1">
    <source>
        <dbReference type="SAM" id="Phobius"/>
    </source>
</evidence>
<keyword evidence="1" id="KW-0472">Membrane</keyword>
<proteinExistence type="predicted"/>
<dbReference type="AlphaFoldDB" id="A0A2T5BIA8"/>
<sequence>MQTLISVTLLFVSITAVTYDAAFILLCFRIITPLIDKV</sequence>
<protein>
    <submittedName>
        <fullName evidence="2">Uncharacterized protein</fullName>
    </submittedName>
</protein>
<accession>A0A2T5BIA8</accession>
<dbReference type="EMBL" id="PZZZ01000001">
    <property type="protein sequence ID" value="PTM98712.1"/>
    <property type="molecule type" value="Genomic_DNA"/>
</dbReference>
<keyword evidence="1" id="KW-0812">Transmembrane</keyword>
<dbReference type="Proteomes" id="UP000241247">
    <property type="component" value="Unassembled WGS sequence"/>
</dbReference>
<feature type="transmembrane region" description="Helical" evidence="1">
    <location>
        <begin position="7"/>
        <end position="31"/>
    </location>
</feature>
<evidence type="ECO:0000313" key="2">
    <source>
        <dbReference type="EMBL" id="PTM98712.1"/>
    </source>
</evidence>
<evidence type="ECO:0000313" key="3">
    <source>
        <dbReference type="Proteomes" id="UP000241247"/>
    </source>
</evidence>
<keyword evidence="1" id="KW-1133">Transmembrane helix</keyword>